<keyword evidence="2" id="KW-1185">Reference proteome</keyword>
<organism evidence="1 2">
    <name type="scientific">Trichomalopsis sarcophagae</name>
    <dbReference type="NCBI Taxonomy" id="543379"/>
    <lineage>
        <taxon>Eukaryota</taxon>
        <taxon>Metazoa</taxon>
        <taxon>Ecdysozoa</taxon>
        <taxon>Arthropoda</taxon>
        <taxon>Hexapoda</taxon>
        <taxon>Insecta</taxon>
        <taxon>Pterygota</taxon>
        <taxon>Neoptera</taxon>
        <taxon>Endopterygota</taxon>
        <taxon>Hymenoptera</taxon>
        <taxon>Apocrita</taxon>
        <taxon>Proctotrupomorpha</taxon>
        <taxon>Chalcidoidea</taxon>
        <taxon>Pteromalidae</taxon>
        <taxon>Pteromalinae</taxon>
        <taxon>Trichomalopsis</taxon>
    </lineage>
</organism>
<dbReference type="EMBL" id="NNAY01005107">
    <property type="protein sequence ID" value="OXU16985.1"/>
    <property type="molecule type" value="Genomic_DNA"/>
</dbReference>
<protein>
    <submittedName>
        <fullName evidence="1">Uncharacterized protein</fullName>
    </submittedName>
</protein>
<evidence type="ECO:0000313" key="1">
    <source>
        <dbReference type="EMBL" id="OXU16985.1"/>
    </source>
</evidence>
<evidence type="ECO:0000313" key="2">
    <source>
        <dbReference type="Proteomes" id="UP000215335"/>
    </source>
</evidence>
<reference evidence="1 2" key="1">
    <citation type="journal article" date="2017" name="Curr. Biol.">
        <title>The Evolution of Venom by Co-option of Single-Copy Genes.</title>
        <authorList>
            <person name="Martinson E.O."/>
            <person name="Mrinalini"/>
            <person name="Kelkar Y.D."/>
            <person name="Chang C.H."/>
            <person name="Werren J.H."/>
        </authorList>
    </citation>
    <scope>NUCLEOTIDE SEQUENCE [LARGE SCALE GENOMIC DNA]</scope>
    <source>
        <strain evidence="1 2">Alberta</strain>
        <tissue evidence="1">Whole body</tissue>
    </source>
</reference>
<sequence>MSVWINFSGLINCVISDSVDLTEAVLKESLEGVCEVMKEELINPKIKIVGFDNYLNWSPAVIESDINSRNFSSFSNKGIALHTYKNKHSDTTTVLMQVPSDVYKFIKENNSKIYIGCQIC</sequence>
<comment type="caution">
    <text evidence="1">The sequence shown here is derived from an EMBL/GenBank/DDBJ whole genome shotgun (WGS) entry which is preliminary data.</text>
</comment>
<dbReference type="Proteomes" id="UP000215335">
    <property type="component" value="Unassembled WGS sequence"/>
</dbReference>
<gene>
    <name evidence="1" type="ORF">TSAR_016179</name>
</gene>
<accession>A0A232EF53</accession>
<proteinExistence type="predicted"/>
<dbReference type="OrthoDB" id="6775559at2759"/>
<dbReference type="AlphaFoldDB" id="A0A232EF53"/>
<name>A0A232EF53_9HYME</name>